<dbReference type="FunFam" id="1.10.10.1600:FF:000001">
    <property type="entry name" value="DNA polymerase III subunit alpha"/>
    <property type="match status" value="1"/>
</dbReference>
<evidence type="ECO:0000256" key="7">
    <source>
        <dbReference type="ARBA" id="ARBA00022705"/>
    </source>
</evidence>
<dbReference type="InterPro" id="IPR029460">
    <property type="entry name" value="DNAPol_HHH"/>
</dbReference>
<evidence type="ECO:0000256" key="4">
    <source>
        <dbReference type="ARBA" id="ARBA00022490"/>
    </source>
</evidence>
<dbReference type="GO" id="GO:0003676">
    <property type="term" value="F:nucleic acid binding"/>
    <property type="evidence" value="ECO:0007669"/>
    <property type="project" value="InterPro"/>
</dbReference>
<dbReference type="Gene3D" id="2.40.50.140">
    <property type="entry name" value="Nucleic acid-binding proteins"/>
    <property type="match status" value="1"/>
</dbReference>
<evidence type="ECO:0000256" key="1">
    <source>
        <dbReference type="ARBA" id="ARBA00004496"/>
    </source>
</evidence>
<dbReference type="InterPro" id="IPR048472">
    <property type="entry name" value="DNA_pol_IIIA_C"/>
</dbReference>
<evidence type="ECO:0000259" key="11">
    <source>
        <dbReference type="Pfam" id="PF07733"/>
    </source>
</evidence>
<gene>
    <name evidence="15" type="primary">dnaE</name>
    <name evidence="15" type="ORF">HQ497_07360</name>
</gene>
<keyword evidence="7" id="KW-0235">DNA replication</keyword>
<dbReference type="AlphaFoldDB" id="A0A972VVS4"/>
<proteinExistence type="predicted"/>
<dbReference type="InterPro" id="IPR041931">
    <property type="entry name" value="DNA_pol3_alpha_thumb_dom"/>
</dbReference>
<evidence type="ECO:0000256" key="2">
    <source>
        <dbReference type="ARBA" id="ARBA00012417"/>
    </source>
</evidence>
<evidence type="ECO:0000259" key="12">
    <source>
        <dbReference type="Pfam" id="PF14579"/>
    </source>
</evidence>
<dbReference type="InterPro" id="IPR040982">
    <property type="entry name" value="DNA_pol3_finger"/>
</dbReference>
<sequence length="768" mass="85460">PDFDIDFCMDGRDRVIQHVTERYGRNAVSQIITFGTMAAKAVVRDVARVQGKAYGLADKLSKLIPFDPGMTLQKALDDEPLLVEFIRTSEEAQEIMDMAFKLEGLTRNVGRHAGGVVIAPTKISDFSPIYCDETGGNFMTQFDKDDVEQAGLVKFDFLGLRTLTILDNALKSINIKRQDRGQEPLDIDVLSLEDPAIYDNLKQAKTTAVFQLESRGMKDLMKKVKPSRFDDIVALVALFRPGPMQLADDFIRRKHGIDEVDYLHPSLKKVLEGTYGVMLYQEQVMQIAQILAGYSLADADLLRRAMGKKKPEEMAKQREIFVAGAGRNDVEEKQAAYIFDMMEMFAGYGFNKPHSVAYAKIAYQTAWLKHYYPSDFMAAVLSADMQTTDKVVINIEECREMGIAMSPPDVNRGDFRFVADAPLSIVYGLGAIKGLGEGPIEALVAGRDIAGFKDLYDLCERVDSRKMNKRAIEALVGSGALDQLVDDDLVPEGVVAIDFKRSLLFANKEDAVKLAEQKSRNHDSGSTDLFGDEMLVGDAGDSRYQSLKNIRCMNLKERLNRERDTLGLYLTGHPIDMYRGELKHLAKTRIVDLRPGKDAQTVAGLIVGMRTMKSRKGDTIAFVTLDDRTGRIEVSVFADLYDANHSKLRKDAVIIVKGAAMADEFTGGLRMRASEVLDLVDARERSIRRLHLSLSGGALEGDFTTRLASLLTPYRGKPGQGCQVSVAYIRQDVQAEVTLGDDWRVLPADELIQNLRDCYGADQVSLDY</sequence>
<dbReference type="GO" id="GO:0008408">
    <property type="term" value="F:3'-5' exonuclease activity"/>
    <property type="evidence" value="ECO:0007669"/>
    <property type="project" value="InterPro"/>
</dbReference>
<evidence type="ECO:0000259" key="14">
    <source>
        <dbReference type="Pfam" id="PF20914"/>
    </source>
</evidence>
<evidence type="ECO:0000256" key="5">
    <source>
        <dbReference type="ARBA" id="ARBA00022679"/>
    </source>
</evidence>
<dbReference type="Gene3D" id="1.10.10.1600">
    <property type="entry name" value="Bacterial DNA polymerase III alpha subunit, thumb domain"/>
    <property type="match status" value="1"/>
</dbReference>
<dbReference type="EC" id="2.7.7.7" evidence="2"/>
<feature type="domain" description="DNA polymerase III alpha subunit finger" evidence="13">
    <location>
        <begin position="162"/>
        <end position="328"/>
    </location>
</feature>
<evidence type="ECO:0000256" key="3">
    <source>
        <dbReference type="ARBA" id="ARBA00019114"/>
    </source>
</evidence>
<dbReference type="NCBIfam" id="TIGR00594">
    <property type="entry name" value="polc"/>
    <property type="match status" value="1"/>
</dbReference>
<comment type="caution">
    <text evidence="15">The sequence shown here is derived from an EMBL/GenBank/DDBJ whole genome shotgun (WGS) entry which is preliminary data.</text>
</comment>
<name>A0A972VVS4_9GAMM</name>
<dbReference type="Pfam" id="PF14579">
    <property type="entry name" value="HHH_6"/>
    <property type="match status" value="1"/>
</dbReference>
<evidence type="ECO:0000256" key="9">
    <source>
        <dbReference type="ARBA" id="ARBA00049244"/>
    </source>
</evidence>
<protein>
    <recommendedName>
        <fullName evidence="3">DNA polymerase III subunit alpha</fullName>
        <ecNumber evidence="2">2.7.7.7</ecNumber>
    </recommendedName>
</protein>
<keyword evidence="4" id="KW-0963">Cytoplasm</keyword>
<dbReference type="Pfam" id="PF07733">
    <property type="entry name" value="DNA_pol3_alpha"/>
    <property type="match status" value="1"/>
</dbReference>
<dbReference type="InterPro" id="IPR004365">
    <property type="entry name" value="NA-bd_OB_tRNA"/>
</dbReference>
<dbReference type="PANTHER" id="PTHR32294">
    <property type="entry name" value="DNA POLYMERASE III SUBUNIT ALPHA"/>
    <property type="match status" value="1"/>
</dbReference>
<feature type="domain" description="DNA polymerase III subunit alpha C-terminal" evidence="14">
    <location>
        <begin position="706"/>
        <end position="758"/>
    </location>
</feature>
<evidence type="ECO:0000256" key="8">
    <source>
        <dbReference type="ARBA" id="ARBA00022932"/>
    </source>
</evidence>
<dbReference type="GO" id="GO:0005737">
    <property type="term" value="C:cytoplasm"/>
    <property type="evidence" value="ECO:0007669"/>
    <property type="project" value="UniProtKB-SubCell"/>
</dbReference>
<dbReference type="Gene3D" id="1.10.150.870">
    <property type="match status" value="1"/>
</dbReference>
<dbReference type="GO" id="GO:0006260">
    <property type="term" value="P:DNA replication"/>
    <property type="evidence" value="ECO:0007669"/>
    <property type="project" value="UniProtKB-KW"/>
</dbReference>
<dbReference type="Pfam" id="PF01336">
    <property type="entry name" value="tRNA_anti-codon"/>
    <property type="match status" value="1"/>
</dbReference>
<dbReference type="GO" id="GO:0003887">
    <property type="term" value="F:DNA-directed DNA polymerase activity"/>
    <property type="evidence" value="ECO:0007669"/>
    <property type="project" value="UniProtKB-KW"/>
</dbReference>
<evidence type="ECO:0000256" key="6">
    <source>
        <dbReference type="ARBA" id="ARBA00022695"/>
    </source>
</evidence>
<dbReference type="CDD" id="cd04485">
    <property type="entry name" value="DnaE_OBF"/>
    <property type="match status" value="1"/>
</dbReference>
<feature type="domain" description="OB" evidence="10">
    <location>
        <begin position="601"/>
        <end position="676"/>
    </location>
</feature>
<evidence type="ECO:0000259" key="10">
    <source>
        <dbReference type="Pfam" id="PF01336"/>
    </source>
</evidence>
<dbReference type="Pfam" id="PF17657">
    <property type="entry name" value="DNA_pol3_finger"/>
    <property type="match status" value="1"/>
</dbReference>
<dbReference type="InterPro" id="IPR011708">
    <property type="entry name" value="DNA_pol3_alpha_NTPase_dom"/>
</dbReference>
<keyword evidence="8" id="KW-0239">DNA-directed DNA polymerase</keyword>
<comment type="subcellular location">
    <subcellularLocation>
        <location evidence="1">Cytoplasm</location>
    </subcellularLocation>
</comment>
<reference evidence="15" key="1">
    <citation type="submission" date="2020-05" db="EMBL/GenBank/DDBJ databases">
        <title>Sulfur intermediates as new biogeochemical hubs in an aquatic model microbial ecosystem.</title>
        <authorList>
            <person name="Vigneron A."/>
        </authorList>
    </citation>
    <scope>NUCLEOTIDE SEQUENCE</scope>
    <source>
        <strain evidence="15">Bin.250</strain>
    </source>
</reference>
<dbReference type="Proteomes" id="UP000754644">
    <property type="component" value="Unassembled WGS sequence"/>
</dbReference>
<evidence type="ECO:0000259" key="13">
    <source>
        <dbReference type="Pfam" id="PF17657"/>
    </source>
</evidence>
<evidence type="ECO:0000313" key="16">
    <source>
        <dbReference type="Proteomes" id="UP000754644"/>
    </source>
</evidence>
<dbReference type="SUPFAM" id="SSF50249">
    <property type="entry name" value="Nucleic acid-binding proteins"/>
    <property type="match status" value="1"/>
</dbReference>
<keyword evidence="5 15" id="KW-0808">Transferase</keyword>
<accession>A0A972VVS4</accession>
<dbReference type="EMBL" id="JABMOJ010000274">
    <property type="protein sequence ID" value="NQV65165.1"/>
    <property type="molecule type" value="Genomic_DNA"/>
</dbReference>
<dbReference type="InterPro" id="IPR012340">
    <property type="entry name" value="NA-bd_OB-fold"/>
</dbReference>
<keyword evidence="6 15" id="KW-0548">Nucleotidyltransferase</keyword>
<dbReference type="Pfam" id="PF20914">
    <property type="entry name" value="DNA_pol_IIIA_C"/>
    <property type="match status" value="1"/>
</dbReference>
<feature type="domain" description="DNA polymerase helix-hairpin-helix motif" evidence="12">
    <location>
        <begin position="402"/>
        <end position="484"/>
    </location>
</feature>
<organism evidence="15 16">
    <name type="scientific">SAR86 cluster bacterium</name>
    <dbReference type="NCBI Taxonomy" id="2030880"/>
    <lineage>
        <taxon>Bacteria</taxon>
        <taxon>Pseudomonadati</taxon>
        <taxon>Pseudomonadota</taxon>
        <taxon>Gammaproteobacteria</taxon>
        <taxon>SAR86 cluster</taxon>
    </lineage>
</organism>
<dbReference type="InterPro" id="IPR004805">
    <property type="entry name" value="DnaE2/DnaE/PolC"/>
</dbReference>
<feature type="domain" description="Bacterial DNA polymerase III alpha subunit NTPase" evidence="11">
    <location>
        <begin position="1"/>
        <end position="159"/>
    </location>
</feature>
<dbReference type="PANTHER" id="PTHR32294:SF0">
    <property type="entry name" value="DNA POLYMERASE III SUBUNIT ALPHA"/>
    <property type="match status" value="1"/>
</dbReference>
<feature type="non-terminal residue" evidence="15">
    <location>
        <position position="1"/>
    </location>
</feature>
<comment type="catalytic activity">
    <reaction evidence="9">
        <text>DNA(n) + a 2'-deoxyribonucleoside 5'-triphosphate = DNA(n+1) + diphosphate</text>
        <dbReference type="Rhea" id="RHEA:22508"/>
        <dbReference type="Rhea" id="RHEA-COMP:17339"/>
        <dbReference type="Rhea" id="RHEA-COMP:17340"/>
        <dbReference type="ChEBI" id="CHEBI:33019"/>
        <dbReference type="ChEBI" id="CHEBI:61560"/>
        <dbReference type="ChEBI" id="CHEBI:173112"/>
        <dbReference type="EC" id="2.7.7.7"/>
    </reaction>
</comment>
<evidence type="ECO:0000313" key="15">
    <source>
        <dbReference type="EMBL" id="NQV65165.1"/>
    </source>
</evidence>